<gene>
    <name evidence="6" type="ORF">CARN7_0816</name>
</gene>
<dbReference type="InterPro" id="IPR000537">
    <property type="entry name" value="UbiA_prenyltransferase"/>
</dbReference>
<dbReference type="InterPro" id="IPR050475">
    <property type="entry name" value="Prenyltransferase_related"/>
</dbReference>
<evidence type="ECO:0000313" key="6">
    <source>
        <dbReference type="EMBL" id="CBI10058.1"/>
    </source>
</evidence>
<comment type="subcellular location">
    <subcellularLocation>
        <location evidence="1">Membrane</location>
        <topology evidence="1">Multi-pass membrane protein</topology>
    </subcellularLocation>
</comment>
<dbReference type="CDD" id="cd13963">
    <property type="entry name" value="PT_UbiA_2"/>
    <property type="match status" value="1"/>
</dbReference>
<feature type="transmembrane region" description="Helical" evidence="5">
    <location>
        <begin position="158"/>
        <end position="174"/>
    </location>
</feature>
<keyword evidence="2 5" id="KW-0812">Transmembrane</keyword>
<sequence length="292" mass="32317">MNLANYYRLLRPHQYLKNVFVWVGLVYFHPFAWEKVSHVGTVFLAFCAAASCVYVFNDIFDAASDRLHPVKRNRPIANGSVSIRGAWVLSAILALLGLGLAAVVSDQALVLIGVYLIINVAYSLRLKEVVILDVFIISAGFMLRILAGTVGVGIPPSQWLLLTGLMVTLFLGFAKRRAELLMLEDSHQTDPVSVRRVLNDYSPVVLDQLTSITAACTVLSYGLYTVSPDTVKAHGTHALFYTLPFIIYGVFRYLFLLHHHARGSDTAKDLLTDTHLMLTGLLWLVVTLSVLA</sequence>
<feature type="transmembrane region" description="Helical" evidence="5">
    <location>
        <begin position="108"/>
        <end position="124"/>
    </location>
</feature>
<evidence type="ECO:0000256" key="5">
    <source>
        <dbReference type="SAM" id="Phobius"/>
    </source>
</evidence>
<protein>
    <submittedName>
        <fullName evidence="6">UbiA prenyltransferase</fullName>
    </submittedName>
</protein>
<reference evidence="6" key="1">
    <citation type="submission" date="2009-10" db="EMBL/GenBank/DDBJ databases">
        <title>Diversity of trophic interactions inside an arsenic-rich microbial ecosystem.</title>
        <authorList>
            <person name="Bertin P.N."/>
            <person name="Heinrich-Salmeron A."/>
            <person name="Pelletier E."/>
            <person name="Goulhen-Chollet F."/>
            <person name="Arsene-Ploetze F."/>
            <person name="Gallien S."/>
            <person name="Calteau A."/>
            <person name="Vallenet D."/>
            <person name="Casiot C."/>
            <person name="Chane-Woon-Ming B."/>
            <person name="Giloteaux L."/>
            <person name="Barakat M."/>
            <person name="Bonnefoy V."/>
            <person name="Bruneel O."/>
            <person name="Chandler M."/>
            <person name="Cleiss J."/>
            <person name="Duran R."/>
            <person name="Elbaz-Poulichet F."/>
            <person name="Fonknechten N."/>
            <person name="Lauga B."/>
            <person name="Mornico D."/>
            <person name="Ortet P."/>
            <person name="Schaeffer C."/>
            <person name="Siguier P."/>
            <person name="Alexander Thil Smith A."/>
            <person name="Van Dorsselaer A."/>
            <person name="Weissenbach J."/>
            <person name="Medigue C."/>
            <person name="Le Paslier D."/>
        </authorList>
    </citation>
    <scope>NUCLEOTIDE SEQUENCE</scope>
</reference>
<feature type="transmembrane region" description="Helical" evidence="5">
    <location>
        <begin position="39"/>
        <end position="60"/>
    </location>
</feature>
<feature type="transmembrane region" description="Helical" evidence="5">
    <location>
        <begin position="131"/>
        <end position="152"/>
    </location>
</feature>
<comment type="caution">
    <text evidence="6">The sequence shown here is derived from an EMBL/GenBank/DDBJ whole genome shotgun (WGS) entry which is preliminary data.</text>
</comment>
<keyword evidence="6" id="KW-0808">Transferase</keyword>
<feature type="transmembrane region" description="Helical" evidence="5">
    <location>
        <begin position="238"/>
        <end position="258"/>
    </location>
</feature>
<evidence type="ECO:0000256" key="3">
    <source>
        <dbReference type="ARBA" id="ARBA00022989"/>
    </source>
</evidence>
<keyword evidence="4 5" id="KW-0472">Membrane</keyword>
<feature type="transmembrane region" description="Helical" evidence="5">
    <location>
        <begin position="270"/>
        <end position="291"/>
    </location>
</feature>
<dbReference type="GO" id="GO:0016020">
    <property type="term" value="C:membrane"/>
    <property type="evidence" value="ECO:0007669"/>
    <property type="project" value="UniProtKB-SubCell"/>
</dbReference>
<feature type="transmembrane region" description="Helical" evidence="5">
    <location>
        <begin position="15"/>
        <end position="33"/>
    </location>
</feature>
<dbReference type="PANTHER" id="PTHR42723:SF1">
    <property type="entry name" value="CHLOROPHYLL SYNTHASE, CHLOROPLASTIC"/>
    <property type="match status" value="1"/>
</dbReference>
<dbReference type="NCBIfam" id="NF008977">
    <property type="entry name" value="PRK12324.1-2"/>
    <property type="match status" value="1"/>
</dbReference>
<keyword evidence="3 5" id="KW-1133">Transmembrane helix</keyword>
<dbReference type="GO" id="GO:0016765">
    <property type="term" value="F:transferase activity, transferring alkyl or aryl (other than methyl) groups"/>
    <property type="evidence" value="ECO:0007669"/>
    <property type="project" value="InterPro"/>
</dbReference>
<evidence type="ECO:0000256" key="4">
    <source>
        <dbReference type="ARBA" id="ARBA00023136"/>
    </source>
</evidence>
<feature type="transmembrane region" description="Helical" evidence="5">
    <location>
        <begin position="81"/>
        <end position="102"/>
    </location>
</feature>
<evidence type="ECO:0000256" key="1">
    <source>
        <dbReference type="ARBA" id="ARBA00004141"/>
    </source>
</evidence>
<dbReference type="PANTHER" id="PTHR42723">
    <property type="entry name" value="CHLOROPHYLL SYNTHASE"/>
    <property type="match status" value="1"/>
</dbReference>
<proteinExistence type="predicted"/>
<organism evidence="6">
    <name type="scientific">mine drainage metagenome</name>
    <dbReference type="NCBI Taxonomy" id="410659"/>
    <lineage>
        <taxon>unclassified sequences</taxon>
        <taxon>metagenomes</taxon>
        <taxon>ecological metagenomes</taxon>
    </lineage>
</organism>
<dbReference type="InterPro" id="IPR044878">
    <property type="entry name" value="UbiA_sf"/>
</dbReference>
<dbReference type="AlphaFoldDB" id="E6QS36"/>
<accession>E6QS36</accession>
<name>E6QS36_9ZZZZ</name>
<dbReference type="Pfam" id="PF01040">
    <property type="entry name" value="UbiA"/>
    <property type="match status" value="1"/>
</dbReference>
<evidence type="ECO:0000256" key="2">
    <source>
        <dbReference type="ARBA" id="ARBA00022692"/>
    </source>
</evidence>
<dbReference type="Gene3D" id="1.10.357.140">
    <property type="entry name" value="UbiA prenyltransferase"/>
    <property type="match status" value="1"/>
</dbReference>
<dbReference type="EMBL" id="CABR01000067">
    <property type="protein sequence ID" value="CBI10058.1"/>
    <property type="molecule type" value="Genomic_DNA"/>
</dbReference>